<comment type="caution">
    <text evidence="2">The sequence shown here is derived from an EMBL/GenBank/DDBJ whole genome shotgun (WGS) entry which is preliminary data.</text>
</comment>
<organism evidence="2 3">
    <name type="scientific">Hemibagrus wyckioides</name>
    <dbReference type="NCBI Taxonomy" id="337641"/>
    <lineage>
        <taxon>Eukaryota</taxon>
        <taxon>Metazoa</taxon>
        <taxon>Chordata</taxon>
        <taxon>Craniata</taxon>
        <taxon>Vertebrata</taxon>
        <taxon>Euteleostomi</taxon>
        <taxon>Actinopterygii</taxon>
        <taxon>Neopterygii</taxon>
        <taxon>Teleostei</taxon>
        <taxon>Ostariophysi</taxon>
        <taxon>Siluriformes</taxon>
        <taxon>Bagridae</taxon>
        <taxon>Hemibagrus</taxon>
    </lineage>
</organism>
<sequence>MAADNSFAAEFLQAHNEYRSKHGAPPLTLDPNLNQSAQAWAQNLLSIKTLKHSNTKVGENLYYTYSSPPKKVPGRAAVDSWYNEIKKYDFNKPGFISGTGHFTQVVWKDSKQLGVGMATDGTTTFVVGQYLPAGNISNAGYFEKNVLPLQVPIQPK</sequence>
<evidence type="ECO:0000259" key="1">
    <source>
        <dbReference type="SMART" id="SM00198"/>
    </source>
</evidence>
<dbReference type="CDD" id="cd05382">
    <property type="entry name" value="CAP_GAPR1-like"/>
    <property type="match status" value="1"/>
</dbReference>
<reference evidence="2 3" key="1">
    <citation type="submission" date="2021-06" db="EMBL/GenBank/DDBJ databases">
        <title>Chromosome-level genome assembly of the red-tail catfish (Hemibagrus wyckioides).</title>
        <authorList>
            <person name="Shao F."/>
        </authorList>
    </citation>
    <scope>NUCLEOTIDE SEQUENCE [LARGE SCALE GENOMIC DNA]</scope>
    <source>
        <strain evidence="2">EC202008001</strain>
        <tissue evidence="2">Blood</tissue>
    </source>
</reference>
<dbReference type="AlphaFoldDB" id="A0A9D3SDB8"/>
<dbReference type="InterPro" id="IPR018244">
    <property type="entry name" value="Allrgn_V5/Tpx1_CS"/>
</dbReference>
<dbReference type="Proteomes" id="UP000824219">
    <property type="component" value="Linkage Group LG28"/>
</dbReference>
<dbReference type="FunFam" id="3.40.33.10:FF:000002">
    <property type="entry name" value="Golgi-associated plant pathogenesis-related protein 1"/>
    <property type="match status" value="1"/>
</dbReference>
<dbReference type="InterPro" id="IPR001283">
    <property type="entry name" value="CRISP-related"/>
</dbReference>
<name>A0A9D3SDB8_9TELE</name>
<dbReference type="EMBL" id="JAHKSW010000028">
    <property type="protein sequence ID" value="KAG7314644.1"/>
    <property type="molecule type" value="Genomic_DNA"/>
</dbReference>
<dbReference type="PRINTS" id="PR00837">
    <property type="entry name" value="V5TPXLIKE"/>
</dbReference>
<dbReference type="InterPro" id="IPR034113">
    <property type="entry name" value="SCP_GAPR1-like"/>
</dbReference>
<evidence type="ECO:0000313" key="2">
    <source>
        <dbReference type="EMBL" id="KAG7314644.1"/>
    </source>
</evidence>
<feature type="domain" description="SCP" evidence="1">
    <location>
        <begin position="6"/>
        <end position="138"/>
    </location>
</feature>
<dbReference type="SUPFAM" id="SSF55797">
    <property type="entry name" value="PR-1-like"/>
    <property type="match status" value="1"/>
</dbReference>
<dbReference type="InterPro" id="IPR035940">
    <property type="entry name" value="CAP_sf"/>
</dbReference>
<evidence type="ECO:0000313" key="3">
    <source>
        <dbReference type="Proteomes" id="UP000824219"/>
    </source>
</evidence>
<dbReference type="PANTHER" id="PTHR10334">
    <property type="entry name" value="CYSTEINE-RICH SECRETORY PROTEIN-RELATED"/>
    <property type="match status" value="1"/>
</dbReference>
<keyword evidence="3" id="KW-1185">Reference proteome</keyword>
<gene>
    <name evidence="2" type="ORF">KOW79_021947</name>
</gene>
<dbReference type="Pfam" id="PF00188">
    <property type="entry name" value="CAP"/>
    <property type="match status" value="1"/>
</dbReference>
<dbReference type="SMART" id="SM00198">
    <property type="entry name" value="SCP"/>
    <property type="match status" value="1"/>
</dbReference>
<dbReference type="GO" id="GO:0005576">
    <property type="term" value="C:extracellular region"/>
    <property type="evidence" value="ECO:0007669"/>
    <property type="project" value="InterPro"/>
</dbReference>
<dbReference type="PROSITE" id="PS01009">
    <property type="entry name" value="CRISP_1"/>
    <property type="match status" value="1"/>
</dbReference>
<dbReference type="InterPro" id="IPR014044">
    <property type="entry name" value="CAP_dom"/>
</dbReference>
<protein>
    <recommendedName>
        <fullName evidence="1">SCP domain-containing protein</fullName>
    </recommendedName>
</protein>
<dbReference type="OrthoDB" id="337038at2759"/>
<accession>A0A9D3SDB8</accession>
<dbReference type="Gene3D" id="3.40.33.10">
    <property type="entry name" value="CAP"/>
    <property type="match status" value="1"/>
</dbReference>
<proteinExistence type="predicted"/>